<keyword evidence="3" id="KW-0173">Coenzyme A biosynthesis</keyword>
<evidence type="ECO:0000313" key="5">
    <source>
        <dbReference type="EMBL" id="SMF19186.1"/>
    </source>
</evidence>
<organism evidence="5 6">
    <name type="scientific">Kocuria marina subsp. indica</name>
    <dbReference type="NCBI Taxonomy" id="1049583"/>
    <lineage>
        <taxon>Bacteria</taxon>
        <taxon>Bacillati</taxon>
        <taxon>Actinomycetota</taxon>
        <taxon>Actinomycetes</taxon>
        <taxon>Micrococcales</taxon>
        <taxon>Micrococcaceae</taxon>
        <taxon>Kocuria</taxon>
    </lineage>
</organism>
<dbReference type="PANTHER" id="PTHR10695:SF46">
    <property type="entry name" value="BIFUNCTIONAL COENZYME A SYNTHASE-RELATED"/>
    <property type="match status" value="1"/>
</dbReference>
<dbReference type="CDD" id="cd02022">
    <property type="entry name" value="DPCK"/>
    <property type="match status" value="1"/>
</dbReference>
<feature type="binding site" evidence="3">
    <location>
        <begin position="23"/>
        <end position="28"/>
    </location>
    <ligand>
        <name>ATP</name>
        <dbReference type="ChEBI" id="CHEBI:30616"/>
    </ligand>
</feature>
<dbReference type="UniPathway" id="UPA00241">
    <property type="reaction ID" value="UER00356"/>
</dbReference>
<dbReference type="EC" id="2.7.1.24" evidence="3 4"/>
<keyword evidence="3 5" id="KW-0418">Kinase</keyword>
<keyword evidence="2 3" id="KW-0067">ATP-binding</keyword>
<dbReference type="EMBL" id="FXAC01000013">
    <property type="protein sequence ID" value="SMF19186.1"/>
    <property type="molecule type" value="Genomic_DNA"/>
</dbReference>
<comment type="subcellular location">
    <subcellularLocation>
        <location evidence="3">Cytoplasm</location>
    </subcellularLocation>
</comment>
<name>A0A1X7DPS7_9MICC</name>
<comment type="function">
    <text evidence="3">Catalyzes the phosphorylation of the 3'-hydroxyl group of dephosphocoenzyme A to form coenzyme A.</text>
</comment>
<dbReference type="NCBIfam" id="TIGR00152">
    <property type="entry name" value="dephospho-CoA kinase"/>
    <property type="match status" value="1"/>
</dbReference>
<sequence length="208" mass="22662">MTELLRRPGHTETLRVGLTGGIASGKSTVSRRLSELGALVVDADAIARALQEPGEPGYEAMVAHFGERIVQPDSGALDRAAVAAIVFDDPEQLAALNGIIHPLVRRETARLVSEVPPGGVVVQDIPLLVETGQYGTMDEVLVVQAPEDERVRRMVEDRGMSPEDARRRIAAQATDEQRRAVATAVLDNSTTIEDLLVQVDEWWRTRVL</sequence>
<keyword evidence="3" id="KW-0808">Transferase</keyword>
<evidence type="ECO:0000256" key="2">
    <source>
        <dbReference type="ARBA" id="ARBA00022840"/>
    </source>
</evidence>
<proteinExistence type="inferred from homology"/>
<dbReference type="GO" id="GO:0004140">
    <property type="term" value="F:dephospho-CoA kinase activity"/>
    <property type="evidence" value="ECO:0007669"/>
    <property type="project" value="UniProtKB-UniRule"/>
</dbReference>
<protein>
    <recommendedName>
        <fullName evidence="3 4">Dephospho-CoA kinase</fullName>
        <ecNumber evidence="3 4">2.7.1.24</ecNumber>
    </recommendedName>
    <alternativeName>
        <fullName evidence="3">Dephosphocoenzyme A kinase</fullName>
    </alternativeName>
</protein>
<reference evidence="6" key="1">
    <citation type="submission" date="2017-04" db="EMBL/GenBank/DDBJ databases">
        <authorList>
            <person name="Varghese N."/>
            <person name="Submissions S."/>
        </authorList>
    </citation>
    <scope>NUCLEOTIDE SEQUENCE [LARGE SCALE GENOMIC DNA]</scope>
    <source>
        <strain evidence="6">NIO-1021</strain>
    </source>
</reference>
<accession>A0A1X7DPS7</accession>
<dbReference type="PROSITE" id="PS51219">
    <property type="entry name" value="DPCK"/>
    <property type="match status" value="1"/>
</dbReference>
<comment type="similarity">
    <text evidence="3">Belongs to the CoaE family.</text>
</comment>
<dbReference type="GO" id="GO:0005524">
    <property type="term" value="F:ATP binding"/>
    <property type="evidence" value="ECO:0007669"/>
    <property type="project" value="UniProtKB-UniRule"/>
</dbReference>
<dbReference type="HAMAP" id="MF_00376">
    <property type="entry name" value="Dephospho_CoA_kinase"/>
    <property type="match status" value="1"/>
</dbReference>
<dbReference type="NCBIfam" id="NF002879">
    <property type="entry name" value="PRK03333.1"/>
    <property type="match status" value="1"/>
</dbReference>
<dbReference type="InterPro" id="IPR027417">
    <property type="entry name" value="P-loop_NTPase"/>
</dbReference>
<dbReference type="GO" id="GO:0005737">
    <property type="term" value="C:cytoplasm"/>
    <property type="evidence" value="ECO:0007669"/>
    <property type="project" value="UniProtKB-SubCell"/>
</dbReference>
<dbReference type="Pfam" id="PF01121">
    <property type="entry name" value="CoaE"/>
    <property type="match status" value="1"/>
</dbReference>
<dbReference type="GO" id="GO:0015937">
    <property type="term" value="P:coenzyme A biosynthetic process"/>
    <property type="evidence" value="ECO:0007669"/>
    <property type="project" value="UniProtKB-UniRule"/>
</dbReference>
<keyword evidence="3" id="KW-0963">Cytoplasm</keyword>
<keyword evidence="6" id="KW-1185">Reference proteome</keyword>
<evidence type="ECO:0000256" key="1">
    <source>
        <dbReference type="ARBA" id="ARBA00022741"/>
    </source>
</evidence>
<gene>
    <name evidence="3" type="primary">coaE</name>
    <name evidence="5" type="ORF">SAMN06296028_11375</name>
</gene>
<evidence type="ECO:0000256" key="4">
    <source>
        <dbReference type="NCBIfam" id="TIGR00152"/>
    </source>
</evidence>
<dbReference type="RefSeq" id="WP_085107533.1">
    <property type="nucleotide sequence ID" value="NZ_FXAC01000013.1"/>
</dbReference>
<dbReference type="PANTHER" id="PTHR10695">
    <property type="entry name" value="DEPHOSPHO-COA KINASE-RELATED"/>
    <property type="match status" value="1"/>
</dbReference>
<dbReference type="InterPro" id="IPR001977">
    <property type="entry name" value="Depp_CoAkinase"/>
</dbReference>
<evidence type="ECO:0000313" key="6">
    <source>
        <dbReference type="Proteomes" id="UP000192929"/>
    </source>
</evidence>
<dbReference type="Gene3D" id="3.40.50.300">
    <property type="entry name" value="P-loop containing nucleotide triphosphate hydrolases"/>
    <property type="match status" value="1"/>
</dbReference>
<evidence type="ECO:0000256" key="3">
    <source>
        <dbReference type="HAMAP-Rule" id="MF_00376"/>
    </source>
</evidence>
<dbReference type="SUPFAM" id="SSF52540">
    <property type="entry name" value="P-loop containing nucleoside triphosphate hydrolases"/>
    <property type="match status" value="1"/>
</dbReference>
<comment type="catalytic activity">
    <reaction evidence="3">
        <text>3'-dephospho-CoA + ATP = ADP + CoA + H(+)</text>
        <dbReference type="Rhea" id="RHEA:18245"/>
        <dbReference type="ChEBI" id="CHEBI:15378"/>
        <dbReference type="ChEBI" id="CHEBI:30616"/>
        <dbReference type="ChEBI" id="CHEBI:57287"/>
        <dbReference type="ChEBI" id="CHEBI:57328"/>
        <dbReference type="ChEBI" id="CHEBI:456216"/>
        <dbReference type="EC" id="2.7.1.24"/>
    </reaction>
</comment>
<dbReference type="AlphaFoldDB" id="A0A1X7DPS7"/>
<dbReference type="Proteomes" id="UP000192929">
    <property type="component" value="Unassembled WGS sequence"/>
</dbReference>
<keyword evidence="1 3" id="KW-0547">Nucleotide-binding</keyword>
<comment type="pathway">
    <text evidence="3">Cofactor biosynthesis; coenzyme A biosynthesis; CoA from (R)-pantothenate: step 5/5.</text>
</comment>